<evidence type="ECO:0000256" key="3">
    <source>
        <dbReference type="ARBA" id="ARBA00023004"/>
    </source>
</evidence>
<dbReference type="InterPro" id="IPR036909">
    <property type="entry name" value="Cyt_c-like_dom_sf"/>
</dbReference>
<dbReference type="InterPro" id="IPR011042">
    <property type="entry name" value="6-blade_b-propeller_TolB-like"/>
</dbReference>
<keyword evidence="2 4" id="KW-0479">Metal-binding</keyword>
<keyword evidence="1 4" id="KW-0349">Heme</keyword>
<dbReference type="PROSITE" id="PS51007">
    <property type="entry name" value="CYTC"/>
    <property type="match status" value="1"/>
</dbReference>
<dbReference type="SUPFAM" id="SSF46626">
    <property type="entry name" value="Cytochrome c"/>
    <property type="match status" value="1"/>
</dbReference>
<proteinExistence type="predicted"/>
<organism evidence="6 7">
    <name type="scientific">Maribacter caenipelagi</name>
    <dbReference type="NCBI Taxonomy" id="1447781"/>
    <lineage>
        <taxon>Bacteria</taxon>
        <taxon>Pseudomonadati</taxon>
        <taxon>Bacteroidota</taxon>
        <taxon>Flavobacteriia</taxon>
        <taxon>Flavobacteriales</taxon>
        <taxon>Flavobacteriaceae</taxon>
        <taxon>Maribacter</taxon>
    </lineage>
</organism>
<feature type="domain" description="Cytochrome c" evidence="5">
    <location>
        <begin position="615"/>
        <end position="708"/>
    </location>
</feature>
<evidence type="ECO:0000256" key="1">
    <source>
        <dbReference type="ARBA" id="ARBA00022617"/>
    </source>
</evidence>
<name>A0A4R7D8R6_9FLAO</name>
<dbReference type="Gene3D" id="1.10.760.10">
    <property type="entry name" value="Cytochrome c-like domain"/>
    <property type="match status" value="1"/>
</dbReference>
<dbReference type="OrthoDB" id="9808161at2"/>
<dbReference type="PROSITE" id="PS51257">
    <property type="entry name" value="PROKAR_LIPOPROTEIN"/>
    <property type="match status" value="1"/>
</dbReference>
<dbReference type="InterPro" id="IPR055557">
    <property type="entry name" value="DUF7133"/>
</dbReference>
<dbReference type="EMBL" id="SNZW01000013">
    <property type="protein sequence ID" value="TDS16792.1"/>
    <property type="molecule type" value="Genomic_DNA"/>
</dbReference>
<keyword evidence="3 4" id="KW-0408">Iron</keyword>
<dbReference type="PANTHER" id="PTHR33546:SF1">
    <property type="entry name" value="LARGE, MULTIFUNCTIONAL SECRETED PROTEIN"/>
    <property type="match status" value="1"/>
</dbReference>
<dbReference type="SUPFAM" id="SSF63829">
    <property type="entry name" value="Calcium-dependent phosphotriesterase"/>
    <property type="match status" value="1"/>
</dbReference>
<evidence type="ECO:0000313" key="7">
    <source>
        <dbReference type="Proteomes" id="UP000295274"/>
    </source>
</evidence>
<dbReference type="Pfam" id="PF23500">
    <property type="entry name" value="DUF7133"/>
    <property type="match status" value="1"/>
</dbReference>
<dbReference type="Gene3D" id="2.120.10.30">
    <property type="entry name" value="TolB, C-terminal domain"/>
    <property type="match status" value="1"/>
</dbReference>
<dbReference type="InterPro" id="IPR009056">
    <property type="entry name" value="Cyt_c-like_dom"/>
</dbReference>
<gene>
    <name evidence="6" type="ORF">DFQ03_1278</name>
</gene>
<dbReference type="PANTHER" id="PTHR33546">
    <property type="entry name" value="LARGE, MULTIFUNCTIONAL SECRETED PROTEIN-RELATED"/>
    <property type="match status" value="1"/>
</dbReference>
<evidence type="ECO:0000259" key="5">
    <source>
        <dbReference type="PROSITE" id="PS51007"/>
    </source>
</evidence>
<protein>
    <submittedName>
        <fullName evidence="6">Cbb3-type cytochrome c oxidase subunit III</fullName>
    </submittedName>
</protein>
<dbReference type="Pfam" id="PF00034">
    <property type="entry name" value="Cytochrom_C"/>
    <property type="match status" value="1"/>
</dbReference>
<comment type="caution">
    <text evidence="6">The sequence shown here is derived from an EMBL/GenBank/DDBJ whole genome shotgun (WGS) entry which is preliminary data.</text>
</comment>
<dbReference type="RefSeq" id="WP_133672296.1">
    <property type="nucleotide sequence ID" value="NZ_SNZW01000013.1"/>
</dbReference>
<keyword evidence="7" id="KW-1185">Reference proteome</keyword>
<dbReference type="GO" id="GO:0009055">
    <property type="term" value="F:electron transfer activity"/>
    <property type="evidence" value="ECO:0007669"/>
    <property type="project" value="InterPro"/>
</dbReference>
<evidence type="ECO:0000256" key="4">
    <source>
        <dbReference type="PROSITE-ProRule" id="PRU00433"/>
    </source>
</evidence>
<reference evidence="6 7" key="1">
    <citation type="submission" date="2019-03" db="EMBL/GenBank/DDBJ databases">
        <title>Genomic Encyclopedia of Type Strains, Phase III (KMG-III): the genomes of soil and plant-associated and newly described type strains.</title>
        <authorList>
            <person name="Whitman W."/>
        </authorList>
    </citation>
    <scope>NUCLEOTIDE SEQUENCE [LARGE SCALE GENOMIC DNA]</scope>
    <source>
        <strain evidence="6 7">CECT 8455</strain>
    </source>
</reference>
<evidence type="ECO:0000313" key="6">
    <source>
        <dbReference type="EMBL" id="TDS16792.1"/>
    </source>
</evidence>
<sequence length="745" mass="83855">MRVTFFILLISSFILISCQSDHKETEVSLEPYTIEEGFNLKVLAAEPLMKAPVAIDFDAKGRIWVAQMPGYMNDLQGSGEEDPTGSIVILEDLDEDGIADHSKIFMDSLVMPRALAHVYGGLLYAEPPYLWFVDIEDDKPVNKVMVDSIYAVEGNPEHQPNGLELNIDNWIYNAKSNFRYRRIDGVWKKEPTTFRGQWGITHDNFGRLYYNDNSRILLGDYMLPNTVIENKYFTPNASVDKLLTNDQRVYPAFAGSVNRGYAKGVLNADSILVNATAACSPLVYRGGKFTESYDENVFVCIPEGNLIKRVLLNFTGDSTIAQQAWQKKEFITSTDEGFRPVSLKNGPDGNMYVVDMHRGMIGHYAYMSPYLRDNAKAKELDTIVNFGRILKVSRENAEVNATPDFNSLNGSELVKLLLNDNGWVRDRAQHYLIFKKFNAVIDEVKELALNTEKPLSQIHALYVLEGWNELSFDFLADVGNKSEPQVASHALVLSKDFISVNSIEQANNLFTEVLNRNDVGLDVYLANTLGHWIVLDKEKFKPLLITILKRRKKNTTVTDAILSSIAEADSILLNDGSVTKNFENTPFIEKLEKTLANKKEDRMNAIYTREVILEDTRTSGSKMFFQICASCHGADGKGIDGLAPPLMKSEHVKNRERLALIILHGLEGPVHVNGKRYDINLAMPGLIRNETISDQDIANIISYVTNAFSDRSKRLSEERIGELRNVKSATGMEFTEPELQALDEK</sequence>
<dbReference type="GO" id="GO:0020037">
    <property type="term" value="F:heme binding"/>
    <property type="evidence" value="ECO:0007669"/>
    <property type="project" value="InterPro"/>
</dbReference>
<accession>A0A4R7D8R6</accession>
<dbReference type="GO" id="GO:0046872">
    <property type="term" value="F:metal ion binding"/>
    <property type="evidence" value="ECO:0007669"/>
    <property type="project" value="UniProtKB-KW"/>
</dbReference>
<evidence type="ECO:0000256" key="2">
    <source>
        <dbReference type="ARBA" id="ARBA00022723"/>
    </source>
</evidence>
<dbReference type="AlphaFoldDB" id="A0A4R7D8R6"/>
<dbReference type="Proteomes" id="UP000295274">
    <property type="component" value="Unassembled WGS sequence"/>
</dbReference>